<name>A0A494TLN3_SPHPE</name>
<evidence type="ECO:0000313" key="4">
    <source>
        <dbReference type="Proteomes" id="UP000276254"/>
    </source>
</evidence>
<dbReference type="AlphaFoldDB" id="A0A494TLN3"/>
<dbReference type="EMBL" id="CP032829">
    <property type="protein sequence ID" value="AYJ86035.1"/>
    <property type="molecule type" value="Genomic_DNA"/>
</dbReference>
<keyword evidence="2" id="KW-1133">Transmembrane helix</keyword>
<sequence>MVTLARRVSRTPLAPVVGVMFGAVAAILVAAMPAWMFDKAVVESGLPSILSFAAPPLGLTARVLAMALGFIVVGGGLWLVLELIEKALKPSSSKPAPSWHDEGYSEEDEPVKVEGRRRPIFAPTELGAPLMSDEAIAPALQSIEPEVAPILRTEPEPLPEPLSAVDHSTLTPEPELEKPLSAVEFDLPPSDTPDNDDSIQSLIRRLEAGLARRAANDPGPDSPASAPSPLALSKDWIVSDNDQPQSGADHDGFRQALGALKKFASL</sequence>
<keyword evidence="4" id="KW-1185">Reference proteome</keyword>
<keyword evidence="2" id="KW-0812">Transmembrane</keyword>
<feature type="region of interest" description="Disordered" evidence="1">
    <location>
        <begin position="153"/>
        <end position="176"/>
    </location>
</feature>
<feature type="region of interest" description="Disordered" evidence="1">
    <location>
        <begin position="210"/>
        <end position="251"/>
    </location>
</feature>
<feature type="transmembrane region" description="Helical" evidence="2">
    <location>
        <begin position="12"/>
        <end position="37"/>
    </location>
</feature>
<keyword evidence="2" id="KW-0472">Membrane</keyword>
<feature type="region of interest" description="Disordered" evidence="1">
    <location>
        <begin position="90"/>
        <end position="112"/>
    </location>
</feature>
<feature type="compositionally biased region" description="Low complexity" evidence="1">
    <location>
        <begin position="210"/>
        <end position="233"/>
    </location>
</feature>
<dbReference type="KEGG" id="spha:D3Y57_08715"/>
<accession>A0A494TLN3</accession>
<dbReference type="RefSeq" id="WP_121152660.1">
    <property type="nucleotide sequence ID" value="NZ_CP032829.1"/>
</dbReference>
<reference evidence="3 4" key="1">
    <citation type="submission" date="2018-09" db="EMBL/GenBank/DDBJ databases">
        <title>Sphingomonas peninsula sp. nov., isolated from fildes peninsula, Antarctic soil.</title>
        <authorList>
            <person name="Yingchao G."/>
        </authorList>
    </citation>
    <scope>NUCLEOTIDE SEQUENCE [LARGE SCALE GENOMIC DNA]</scope>
    <source>
        <strain evidence="3 4">YZ-8</strain>
    </source>
</reference>
<evidence type="ECO:0000256" key="1">
    <source>
        <dbReference type="SAM" id="MobiDB-lite"/>
    </source>
</evidence>
<evidence type="ECO:0000256" key="2">
    <source>
        <dbReference type="SAM" id="Phobius"/>
    </source>
</evidence>
<gene>
    <name evidence="3" type="ORF">D3Y57_08715</name>
</gene>
<evidence type="ECO:0000313" key="3">
    <source>
        <dbReference type="EMBL" id="AYJ86035.1"/>
    </source>
</evidence>
<dbReference type="Proteomes" id="UP000276254">
    <property type="component" value="Chromosome"/>
</dbReference>
<protein>
    <submittedName>
        <fullName evidence="3">Uncharacterized protein</fullName>
    </submittedName>
</protein>
<proteinExistence type="predicted"/>
<dbReference type="OrthoDB" id="7505157at2"/>
<feature type="transmembrane region" description="Helical" evidence="2">
    <location>
        <begin position="57"/>
        <end position="81"/>
    </location>
</feature>
<organism evidence="3 4">
    <name type="scientific">Sphingomonas paeninsulae</name>
    <dbReference type="NCBI Taxonomy" id="2319844"/>
    <lineage>
        <taxon>Bacteria</taxon>
        <taxon>Pseudomonadati</taxon>
        <taxon>Pseudomonadota</taxon>
        <taxon>Alphaproteobacteria</taxon>
        <taxon>Sphingomonadales</taxon>
        <taxon>Sphingomonadaceae</taxon>
        <taxon>Sphingomonas</taxon>
    </lineage>
</organism>